<proteinExistence type="predicted"/>
<organism evidence="1">
    <name type="scientific">Anguilla anguilla</name>
    <name type="common">European freshwater eel</name>
    <name type="synonym">Muraena anguilla</name>
    <dbReference type="NCBI Taxonomy" id="7936"/>
    <lineage>
        <taxon>Eukaryota</taxon>
        <taxon>Metazoa</taxon>
        <taxon>Chordata</taxon>
        <taxon>Craniata</taxon>
        <taxon>Vertebrata</taxon>
        <taxon>Euteleostomi</taxon>
        <taxon>Actinopterygii</taxon>
        <taxon>Neopterygii</taxon>
        <taxon>Teleostei</taxon>
        <taxon>Anguilliformes</taxon>
        <taxon>Anguillidae</taxon>
        <taxon>Anguilla</taxon>
    </lineage>
</organism>
<name>A0A0E9U259_ANGAN</name>
<accession>A0A0E9U259</accession>
<dbReference type="EMBL" id="GBXM01049322">
    <property type="protein sequence ID" value="JAH59255.1"/>
    <property type="molecule type" value="Transcribed_RNA"/>
</dbReference>
<reference evidence="1" key="2">
    <citation type="journal article" date="2015" name="Fish Shellfish Immunol.">
        <title>Early steps in the European eel (Anguilla anguilla)-Vibrio vulnificus interaction in the gills: Role of the RtxA13 toxin.</title>
        <authorList>
            <person name="Callol A."/>
            <person name="Pajuelo D."/>
            <person name="Ebbesson L."/>
            <person name="Teles M."/>
            <person name="MacKenzie S."/>
            <person name="Amaro C."/>
        </authorList>
    </citation>
    <scope>NUCLEOTIDE SEQUENCE</scope>
</reference>
<dbReference type="AlphaFoldDB" id="A0A0E9U259"/>
<protein>
    <submittedName>
        <fullName evidence="1">Uncharacterized protein</fullName>
    </submittedName>
</protein>
<evidence type="ECO:0000313" key="1">
    <source>
        <dbReference type="EMBL" id="JAH59255.1"/>
    </source>
</evidence>
<reference evidence="1" key="1">
    <citation type="submission" date="2014-11" db="EMBL/GenBank/DDBJ databases">
        <authorList>
            <person name="Amaro Gonzalez C."/>
        </authorList>
    </citation>
    <scope>NUCLEOTIDE SEQUENCE</scope>
</reference>
<sequence length="38" mass="4278">MSLSASLLRCIIAYNGCVFQSISCLHNIFHFRVHIAVL</sequence>